<dbReference type="GO" id="GO:0005789">
    <property type="term" value="C:endoplasmic reticulum membrane"/>
    <property type="evidence" value="ECO:0007669"/>
    <property type="project" value="UniProtKB-SubCell"/>
</dbReference>
<comment type="subcellular location">
    <subcellularLocation>
        <location evidence="1">Endoplasmic reticulum membrane</location>
        <topology evidence="1">Single-pass type I membrane protein</topology>
    </subcellularLocation>
</comment>
<dbReference type="OrthoDB" id="9985059at2759"/>
<dbReference type="PANTHER" id="PTHR28285:SF1">
    <property type="entry name" value="PROTEIN BIG1"/>
    <property type="match status" value="1"/>
</dbReference>
<evidence type="ECO:0000256" key="5">
    <source>
        <dbReference type="ARBA" id="ARBA00022729"/>
    </source>
</evidence>
<evidence type="ECO:0000256" key="6">
    <source>
        <dbReference type="ARBA" id="ARBA00022824"/>
    </source>
</evidence>
<evidence type="ECO:0000256" key="8">
    <source>
        <dbReference type="ARBA" id="ARBA00023136"/>
    </source>
</evidence>
<reference evidence="13 14" key="1">
    <citation type="submission" date="2016-02" db="EMBL/GenBank/DDBJ databases">
        <title>Complete genome sequence and transcriptome regulation of the pentose utilising yeast Sugiyamaella lignohabitans.</title>
        <authorList>
            <person name="Bellasio M."/>
            <person name="Peymann A."/>
            <person name="Valli M."/>
            <person name="Sipitzky M."/>
            <person name="Graf A."/>
            <person name="Sauer M."/>
            <person name="Marx H."/>
            <person name="Mattanovich D."/>
        </authorList>
    </citation>
    <scope>NUCLEOTIDE SEQUENCE [LARGE SCALE GENOMIC DNA]</scope>
    <source>
        <strain evidence="13 14">CBS 10342</strain>
    </source>
</reference>
<feature type="transmembrane region" description="Helical" evidence="10">
    <location>
        <begin position="273"/>
        <end position="294"/>
    </location>
</feature>
<evidence type="ECO:0000256" key="9">
    <source>
        <dbReference type="ARBA" id="ARBA00023316"/>
    </source>
</evidence>
<gene>
    <name evidence="13" type="ORF">AWJ20_1749</name>
</gene>
<dbReference type="GO" id="GO:0071555">
    <property type="term" value="P:cell wall organization"/>
    <property type="evidence" value="ECO:0007669"/>
    <property type="project" value="UniProtKB-KW"/>
</dbReference>
<dbReference type="InterPro" id="IPR037654">
    <property type="entry name" value="Big1"/>
</dbReference>
<keyword evidence="6" id="KW-0256">Endoplasmic reticulum</keyword>
<comment type="similarity">
    <text evidence="2">Belongs to the BIG1 family.</text>
</comment>
<name>A0A167DYX7_9ASCO</name>
<dbReference type="GO" id="GO:0006078">
    <property type="term" value="P:(1-&gt;6)-beta-D-glucan biosynthetic process"/>
    <property type="evidence" value="ECO:0007669"/>
    <property type="project" value="TreeGrafter"/>
</dbReference>
<keyword evidence="8 10" id="KW-0472">Membrane</keyword>
<feature type="signal peptide" evidence="11">
    <location>
        <begin position="1"/>
        <end position="23"/>
    </location>
</feature>
<evidence type="ECO:0000256" key="7">
    <source>
        <dbReference type="ARBA" id="ARBA00022989"/>
    </source>
</evidence>
<dbReference type="InterPro" id="IPR046756">
    <property type="entry name" value="VAS1/VOA1_TM"/>
</dbReference>
<proteinExistence type="inferred from homology"/>
<dbReference type="EMBL" id="CP014501">
    <property type="protein sequence ID" value="ANB13458.1"/>
    <property type="molecule type" value="Genomic_DNA"/>
</dbReference>
<keyword evidence="4 10" id="KW-0812">Transmembrane</keyword>
<dbReference type="AlphaFoldDB" id="A0A167DYX7"/>
<evidence type="ECO:0000256" key="4">
    <source>
        <dbReference type="ARBA" id="ARBA00022692"/>
    </source>
</evidence>
<dbReference type="RefSeq" id="XP_018735935.1">
    <property type="nucleotide sequence ID" value="XM_018878653.1"/>
</dbReference>
<feature type="domain" description="V-type proton ATPase subunit S1/VOA1 transmembrane" evidence="12">
    <location>
        <begin position="267"/>
        <end position="305"/>
    </location>
</feature>
<keyword evidence="7 10" id="KW-1133">Transmembrane helix</keyword>
<evidence type="ECO:0000256" key="11">
    <source>
        <dbReference type="SAM" id="SignalP"/>
    </source>
</evidence>
<dbReference type="GO" id="GO:0009272">
    <property type="term" value="P:fungal-type cell wall biogenesis"/>
    <property type="evidence" value="ECO:0007669"/>
    <property type="project" value="TreeGrafter"/>
</dbReference>
<evidence type="ECO:0000313" key="14">
    <source>
        <dbReference type="Proteomes" id="UP000189580"/>
    </source>
</evidence>
<feature type="chain" id="PRO_5007885504" description="Protein BIG1" evidence="11">
    <location>
        <begin position="24"/>
        <end position="315"/>
    </location>
</feature>
<evidence type="ECO:0000259" key="12">
    <source>
        <dbReference type="Pfam" id="PF20520"/>
    </source>
</evidence>
<keyword evidence="5 11" id="KW-0732">Signal</keyword>
<dbReference type="KEGG" id="slb:AWJ20_1749"/>
<keyword evidence="14" id="KW-1185">Reference proteome</keyword>
<evidence type="ECO:0000313" key="13">
    <source>
        <dbReference type="EMBL" id="ANB13458.1"/>
    </source>
</evidence>
<evidence type="ECO:0000256" key="10">
    <source>
        <dbReference type="SAM" id="Phobius"/>
    </source>
</evidence>
<protein>
    <recommendedName>
        <fullName evidence="3">Protein BIG1</fullName>
    </recommendedName>
</protein>
<sequence>MLPKVLVPTLLASIGTLSGLASAFQNTVPFIVISNTRGPSSTHQSEFSGLETPKSWSLVSVVEGVEGLVKSCSYDTYIVVKQYNAQDSDLSISNMPHLADLANNAKYTKKFESLYSDKNVPYLTQFLVSNYITNTCPVEVVRVDGDTGSVDANIHVDATPRLYELEMPIESYDKDIRAKVVRDTDNIIYSIISTLPSPNFVVIYSGEVQPENLIFSDSSQQNPKISVSVEDVLEESTKTSEVNNSDATKLTVTHASASYTSLFHDYQFFSPGVWMGSLVSVLFLTILYIALSWLSSLQVSYKAFEPAPVSYSEKH</sequence>
<dbReference type="PANTHER" id="PTHR28285">
    <property type="entry name" value="PROTEIN BIG1"/>
    <property type="match status" value="1"/>
</dbReference>
<accession>A0A167DYX7</accession>
<dbReference type="GeneID" id="30033585"/>
<dbReference type="Proteomes" id="UP000189580">
    <property type="component" value="Chromosome a"/>
</dbReference>
<organism evidence="13 14">
    <name type="scientific">Sugiyamaella lignohabitans</name>
    <dbReference type="NCBI Taxonomy" id="796027"/>
    <lineage>
        <taxon>Eukaryota</taxon>
        <taxon>Fungi</taxon>
        <taxon>Dikarya</taxon>
        <taxon>Ascomycota</taxon>
        <taxon>Saccharomycotina</taxon>
        <taxon>Dipodascomycetes</taxon>
        <taxon>Dipodascales</taxon>
        <taxon>Trichomonascaceae</taxon>
        <taxon>Sugiyamaella</taxon>
    </lineage>
</organism>
<dbReference type="Pfam" id="PF20520">
    <property type="entry name" value="Ac45-VOA1_TM"/>
    <property type="match status" value="1"/>
</dbReference>
<evidence type="ECO:0000256" key="3">
    <source>
        <dbReference type="ARBA" id="ARBA00022089"/>
    </source>
</evidence>
<evidence type="ECO:0000256" key="2">
    <source>
        <dbReference type="ARBA" id="ARBA00008203"/>
    </source>
</evidence>
<evidence type="ECO:0000256" key="1">
    <source>
        <dbReference type="ARBA" id="ARBA00004115"/>
    </source>
</evidence>
<keyword evidence="9" id="KW-0961">Cell wall biogenesis/degradation</keyword>